<keyword evidence="1" id="KW-0812">Transmembrane</keyword>
<evidence type="ECO:0000313" key="3">
    <source>
        <dbReference type="Proteomes" id="UP000662200"/>
    </source>
</evidence>
<organism evidence="2 3">
    <name type="scientific">Pilimelia terevasa</name>
    <dbReference type="NCBI Taxonomy" id="53372"/>
    <lineage>
        <taxon>Bacteria</taxon>
        <taxon>Bacillati</taxon>
        <taxon>Actinomycetota</taxon>
        <taxon>Actinomycetes</taxon>
        <taxon>Micromonosporales</taxon>
        <taxon>Micromonosporaceae</taxon>
        <taxon>Pilimelia</taxon>
    </lineage>
</organism>
<dbReference type="Proteomes" id="UP000662200">
    <property type="component" value="Unassembled WGS sequence"/>
</dbReference>
<reference evidence="2" key="2">
    <citation type="submission" date="2020-09" db="EMBL/GenBank/DDBJ databases">
        <authorList>
            <person name="Sun Q."/>
            <person name="Ohkuma M."/>
        </authorList>
    </citation>
    <scope>NUCLEOTIDE SEQUENCE</scope>
    <source>
        <strain evidence="2">JCM 3091</strain>
    </source>
</reference>
<keyword evidence="1" id="KW-0472">Membrane</keyword>
<evidence type="ECO:0000313" key="2">
    <source>
        <dbReference type="EMBL" id="GGK11791.1"/>
    </source>
</evidence>
<sequence length="205" mass="20331">MSQDVWGEYVAAAQELDLLQRAGTDGSGPGPDTVRTELVTLRTRLVTQRARLAAAAPGTDLAPAPAEAHAAVAAVGTDPTRALTALRQAAALTDAADALVATAAPAPGGPLSGPWRRNLLVYGPFAGVAFAVNLALYAASGSTTSGLALLWMTGMAGLAYGLGWLVIGLVAGVGVGVRSATLDRTPAVGGAVCAVPLLLAAAALL</sequence>
<dbReference type="AlphaFoldDB" id="A0A8J3BDK4"/>
<reference evidence="2" key="1">
    <citation type="journal article" date="2014" name="Int. J. Syst. Evol. Microbiol.">
        <title>Complete genome sequence of Corynebacterium casei LMG S-19264T (=DSM 44701T), isolated from a smear-ripened cheese.</title>
        <authorList>
            <consortium name="US DOE Joint Genome Institute (JGI-PGF)"/>
            <person name="Walter F."/>
            <person name="Albersmeier A."/>
            <person name="Kalinowski J."/>
            <person name="Ruckert C."/>
        </authorList>
    </citation>
    <scope>NUCLEOTIDE SEQUENCE</scope>
    <source>
        <strain evidence="2">JCM 3091</strain>
    </source>
</reference>
<comment type="caution">
    <text evidence="2">The sequence shown here is derived from an EMBL/GenBank/DDBJ whole genome shotgun (WGS) entry which is preliminary data.</text>
</comment>
<keyword evidence="3" id="KW-1185">Reference proteome</keyword>
<accession>A0A8J3BDK4</accession>
<proteinExistence type="predicted"/>
<dbReference type="RefSeq" id="WP_189112107.1">
    <property type="nucleotide sequence ID" value="NZ_BMQC01000001.1"/>
</dbReference>
<feature type="transmembrane region" description="Helical" evidence="1">
    <location>
        <begin position="119"/>
        <end position="139"/>
    </location>
</feature>
<feature type="transmembrane region" description="Helical" evidence="1">
    <location>
        <begin position="187"/>
        <end position="204"/>
    </location>
</feature>
<evidence type="ECO:0000256" key="1">
    <source>
        <dbReference type="SAM" id="Phobius"/>
    </source>
</evidence>
<name>A0A8J3BDK4_9ACTN</name>
<gene>
    <name evidence="2" type="ORF">GCM10010124_00550</name>
</gene>
<keyword evidence="1" id="KW-1133">Transmembrane helix</keyword>
<protein>
    <submittedName>
        <fullName evidence="2">Uncharacterized protein</fullName>
    </submittedName>
</protein>
<feature type="transmembrane region" description="Helical" evidence="1">
    <location>
        <begin position="151"/>
        <end position="175"/>
    </location>
</feature>
<dbReference type="EMBL" id="BMQC01000001">
    <property type="protein sequence ID" value="GGK11791.1"/>
    <property type="molecule type" value="Genomic_DNA"/>
</dbReference>